<evidence type="ECO:0000256" key="1">
    <source>
        <dbReference type="ARBA" id="ARBA00004141"/>
    </source>
</evidence>
<reference evidence="10" key="1">
    <citation type="submission" date="2021-02" db="EMBL/GenBank/DDBJ databases">
        <authorList>
            <person name="Nowell W R."/>
        </authorList>
    </citation>
    <scope>NUCLEOTIDE SEQUENCE</scope>
</reference>
<evidence type="ECO:0000256" key="5">
    <source>
        <dbReference type="ARBA" id="ARBA00023136"/>
    </source>
</evidence>
<feature type="transmembrane region" description="Helical" evidence="8">
    <location>
        <begin position="133"/>
        <end position="154"/>
    </location>
</feature>
<evidence type="ECO:0000313" key="10">
    <source>
        <dbReference type="EMBL" id="CAF1201402.1"/>
    </source>
</evidence>
<evidence type="ECO:0000313" key="11">
    <source>
        <dbReference type="EMBL" id="CAF3595486.1"/>
    </source>
</evidence>
<sequence>MTSIVPTFVAVPEGIRLYTLYSTCFIVTLGIIGNILNILVFNTLKLFRGNPCSFYFTFESIMNIGCLITALILNTITVTRTTDTISCKIQSMLIEIFIPLSLTTVCLASIDQFFSTSPIAYFRQWNTLKSSRLYLSIAVCIWILHSIPIGIFSYSYMRIICILSDLKFIHYQLYFYYPILLGILPMSISSIFSLLAFRNVRKIIRRQIPIDRRRLDQQMTALVFIRVIVLVVLYLPYVIYHMYWYNPSINQTNYMYFITLYSIGAFINSFILLNNGIPFYIFLAVSSRYRRQVKSFLVKKIWRRWKRCYHLNQNQIIPSRKLSDELATNMD</sequence>
<dbReference type="EMBL" id="CAJNOE010000409">
    <property type="protein sequence ID" value="CAF1201402.1"/>
    <property type="molecule type" value="Genomic_DNA"/>
</dbReference>
<dbReference type="EMBL" id="CAJOBB010000172">
    <property type="protein sequence ID" value="CAF3595486.1"/>
    <property type="molecule type" value="Genomic_DNA"/>
</dbReference>
<feature type="transmembrane region" description="Helical" evidence="8">
    <location>
        <begin position="218"/>
        <end position="240"/>
    </location>
</feature>
<protein>
    <recommendedName>
        <fullName evidence="9">G-protein coupled receptors family 1 profile domain-containing protein</fullName>
    </recommendedName>
</protein>
<dbReference type="Proteomes" id="UP000663868">
    <property type="component" value="Unassembled WGS sequence"/>
</dbReference>
<dbReference type="SUPFAM" id="SSF81321">
    <property type="entry name" value="Family A G protein-coupled receptor-like"/>
    <property type="match status" value="1"/>
</dbReference>
<evidence type="ECO:0000256" key="8">
    <source>
        <dbReference type="SAM" id="Phobius"/>
    </source>
</evidence>
<comment type="caution">
    <text evidence="10">The sequence shown here is derived from an EMBL/GenBank/DDBJ whole genome shotgun (WGS) entry which is preliminary data.</text>
</comment>
<dbReference type="PROSITE" id="PS50262">
    <property type="entry name" value="G_PROTEIN_RECEP_F1_2"/>
    <property type="match status" value="1"/>
</dbReference>
<dbReference type="PANTHER" id="PTHR24243:SF230">
    <property type="entry name" value="G-PROTEIN COUPLED RECEPTORS FAMILY 1 PROFILE DOMAIN-CONTAINING PROTEIN"/>
    <property type="match status" value="1"/>
</dbReference>
<accession>A0A814WQ98</accession>
<feature type="domain" description="G-protein coupled receptors family 1 profile" evidence="9">
    <location>
        <begin position="33"/>
        <end position="272"/>
    </location>
</feature>
<gene>
    <name evidence="10" type="ORF">IZO911_LOCUS28632</name>
    <name evidence="11" type="ORF">KXQ929_LOCUS4850</name>
</gene>
<comment type="subcellular location">
    <subcellularLocation>
        <location evidence="1">Membrane</location>
        <topology evidence="1">Multi-pass membrane protein</topology>
    </subcellularLocation>
</comment>
<dbReference type="PANTHER" id="PTHR24243">
    <property type="entry name" value="G-PROTEIN COUPLED RECEPTOR"/>
    <property type="match status" value="1"/>
</dbReference>
<dbReference type="GO" id="GO:0005886">
    <property type="term" value="C:plasma membrane"/>
    <property type="evidence" value="ECO:0007669"/>
    <property type="project" value="TreeGrafter"/>
</dbReference>
<keyword evidence="2 8" id="KW-0812">Transmembrane</keyword>
<feature type="transmembrane region" description="Helical" evidence="8">
    <location>
        <begin position="260"/>
        <end position="285"/>
    </location>
</feature>
<feature type="transmembrane region" description="Helical" evidence="8">
    <location>
        <begin position="174"/>
        <end position="197"/>
    </location>
</feature>
<dbReference type="Pfam" id="PF10324">
    <property type="entry name" value="7TM_GPCR_Srw"/>
    <property type="match status" value="1"/>
</dbReference>
<feature type="transmembrane region" description="Helical" evidence="8">
    <location>
        <begin position="20"/>
        <end position="41"/>
    </location>
</feature>
<evidence type="ECO:0000256" key="3">
    <source>
        <dbReference type="ARBA" id="ARBA00022989"/>
    </source>
</evidence>
<feature type="transmembrane region" description="Helical" evidence="8">
    <location>
        <begin position="53"/>
        <end position="76"/>
    </location>
</feature>
<evidence type="ECO:0000256" key="6">
    <source>
        <dbReference type="ARBA" id="ARBA00023170"/>
    </source>
</evidence>
<evidence type="ECO:0000256" key="4">
    <source>
        <dbReference type="ARBA" id="ARBA00023040"/>
    </source>
</evidence>
<dbReference type="Proteomes" id="UP000663860">
    <property type="component" value="Unassembled WGS sequence"/>
</dbReference>
<evidence type="ECO:0000256" key="2">
    <source>
        <dbReference type="ARBA" id="ARBA00022692"/>
    </source>
</evidence>
<dbReference type="Gene3D" id="1.20.1070.10">
    <property type="entry name" value="Rhodopsin 7-helix transmembrane proteins"/>
    <property type="match status" value="1"/>
</dbReference>
<keyword evidence="4" id="KW-0297">G-protein coupled receptor</keyword>
<name>A0A814WQ98_9BILA</name>
<dbReference type="InterPro" id="IPR017452">
    <property type="entry name" value="GPCR_Rhodpsn_7TM"/>
</dbReference>
<evidence type="ECO:0000259" key="9">
    <source>
        <dbReference type="PROSITE" id="PS50262"/>
    </source>
</evidence>
<keyword evidence="7" id="KW-0807">Transducer</keyword>
<keyword evidence="3 8" id="KW-1133">Transmembrane helix</keyword>
<keyword evidence="5 8" id="KW-0472">Membrane</keyword>
<proteinExistence type="predicted"/>
<organism evidence="10 12">
    <name type="scientific">Adineta steineri</name>
    <dbReference type="NCBI Taxonomy" id="433720"/>
    <lineage>
        <taxon>Eukaryota</taxon>
        <taxon>Metazoa</taxon>
        <taxon>Spiralia</taxon>
        <taxon>Gnathifera</taxon>
        <taxon>Rotifera</taxon>
        <taxon>Eurotatoria</taxon>
        <taxon>Bdelloidea</taxon>
        <taxon>Adinetida</taxon>
        <taxon>Adinetidae</taxon>
        <taxon>Adineta</taxon>
    </lineage>
</organism>
<dbReference type="AlphaFoldDB" id="A0A814WQ98"/>
<evidence type="ECO:0000313" key="12">
    <source>
        <dbReference type="Proteomes" id="UP000663860"/>
    </source>
</evidence>
<dbReference type="GO" id="GO:0008528">
    <property type="term" value="F:G protein-coupled peptide receptor activity"/>
    <property type="evidence" value="ECO:0007669"/>
    <property type="project" value="InterPro"/>
</dbReference>
<evidence type="ECO:0000256" key="7">
    <source>
        <dbReference type="ARBA" id="ARBA00023224"/>
    </source>
</evidence>
<keyword evidence="6" id="KW-0675">Receptor</keyword>
<dbReference type="InterPro" id="IPR019427">
    <property type="entry name" value="7TM_GPCR_serpentine_rcpt_Srw"/>
</dbReference>